<evidence type="ECO:0000313" key="2">
    <source>
        <dbReference type="Proteomes" id="UP000295543"/>
    </source>
</evidence>
<dbReference type="AlphaFoldDB" id="A0A4R5UC79"/>
<proteinExistence type="predicted"/>
<organism evidence="1 2">
    <name type="scientific">Luteimonas terrae</name>
    <dbReference type="NCBI Taxonomy" id="1530191"/>
    <lineage>
        <taxon>Bacteria</taxon>
        <taxon>Pseudomonadati</taxon>
        <taxon>Pseudomonadota</taxon>
        <taxon>Gammaproteobacteria</taxon>
        <taxon>Lysobacterales</taxon>
        <taxon>Lysobacteraceae</taxon>
        <taxon>Luteimonas</taxon>
    </lineage>
</organism>
<gene>
    <name evidence="1" type="ORF">E2F49_02055</name>
</gene>
<evidence type="ECO:0000313" key="1">
    <source>
        <dbReference type="EMBL" id="TDK32864.1"/>
    </source>
</evidence>
<comment type="caution">
    <text evidence="1">The sequence shown here is derived from an EMBL/GenBank/DDBJ whole genome shotgun (WGS) entry which is preliminary data.</text>
</comment>
<reference evidence="1 2" key="1">
    <citation type="submission" date="2019-03" db="EMBL/GenBank/DDBJ databases">
        <title>Luteimonas zhaokaii sp.nov., isolated from the rectal contents of Plateau pika in Yushu, Qinghai Province, China.</title>
        <authorList>
            <person name="Zhang G."/>
        </authorList>
    </citation>
    <scope>NUCLEOTIDE SEQUENCE [LARGE SCALE GENOMIC DNA]</scope>
    <source>
        <strain evidence="1 2">THG-MD21</strain>
    </source>
</reference>
<dbReference type="Proteomes" id="UP000295543">
    <property type="component" value="Unassembled WGS sequence"/>
</dbReference>
<keyword evidence="2" id="KW-1185">Reference proteome</keyword>
<dbReference type="EMBL" id="SMTG01000002">
    <property type="protein sequence ID" value="TDK32864.1"/>
    <property type="molecule type" value="Genomic_DNA"/>
</dbReference>
<sequence length="136" mass="14396">MDAVRHQRFIHPNPDSATLPVYPEDRLPLRLDPVVVCVDAVIDVEGLVSAAVPRSDDACAPPAGIDTAAFVASALAAVRGWTYAPALLCVAPEDFVGDDPCMAEHVVETPTAVRLSYAFRFSQSAGTPQVERVGAP</sequence>
<dbReference type="OrthoDB" id="5975705at2"/>
<name>A0A4R5UC79_9GAMM</name>
<accession>A0A4R5UC79</accession>
<dbReference type="RefSeq" id="WP_133392401.1">
    <property type="nucleotide sequence ID" value="NZ_SMTG01000002.1"/>
</dbReference>
<protein>
    <submittedName>
        <fullName evidence="1">Uncharacterized protein</fullName>
    </submittedName>
</protein>